<accession>A0A1A8TPR3</accession>
<keyword evidence="1" id="KW-0813">Transport</keyword>
<dbReference type="PANTHER" id="PTHR43849">
    <property type="entry name" value="BLL3936 PROTEIN"/>
    <property type="match status" value="1"/>
</dbReference>
<keyword evidence="1" id="KW-1003">Cell membrane</keyword>
<reference evidence="4 5" key="1">
    <citation type="submission" date="2016-06" db="EMBL/GenBank/DDBJ databases">
        <authorList>
            <person name="Kjaerup R.B."/>
            <person name="Dalgaard T.S."/>
            <person name="Juul-Madsen H.R."/>
        </authorList>
    </citation>
    <scope>NUCLEOTIDE SEQUENCE [LARGE SCALE GENOMIC DNA]</scope>
    <source>
        <strain evidence="4 5">CECT 8886</strain>
    </source>
</reference>
<evidence type="ECO:0000256" key="2">
    <source>
        <dbReference type="SAM" id="Phobius"/>
    </source>
</evidence>
<dbReference type="STRING" id="1792290.MSP8886_03625"/>
<dbReference type="InterPro" id="IPR010656">
    <property type="entry name" value="DctM"/>
</dbReference>
<keyword evidence="2" id="KW-0472">Membrane</keyword>
<dbReference type="AlphaFoldDB" id="A0A1A8TPR3"/>
<feature type="transmembrane region" description="Helical" evidence="2">
    <location>
        <begin position="51"/>
        <end position="70"/>
    </location>
</feature>
<feature type="transmembrane region" description="Helical" evidence="2">
    <location>
        <begin position="77"/>
        <end position="97"/>
    </location>
</feature>
<name>A0A1A8TPR3_9GAMM</name>
<gene>
    <name evidence="4" type="primary">siaT_15</name>
    <name evidence="4" type="ORF">MSP8886_03625</name>
</gene>
<proteinExistence type="predicted"/>
<dbReference type="GO" id="GO:0005886">
    <property type="term" value="C:plasma membrane"/>
    <property type="evidence" value="ECO:0007669"/>
    <property type="project" value="UniProtKB-SubCell"/>
</dbReference>
<comment type="subcellular location">
    <subcellularLocation>
        <location evidence="1">Cell inner membrane</location>
        <topology evidence="1">Multi-pass membrane protein</topology>
    </subcellularLocation>
</comment>
<feature type="transmembrane region" description="Helical" evidence="2">
    <location>
        <begin position="471"/>
        <end position="490"/>
    </location>
</feature>
<feature type="transmembrane region" description="Helical" evidence="2">
    <location>
        <begin position="588"/>
        <end position="606"/>
    </location>
</feature>
<dbReference type="PANTHER" id="PTHR43849:SF2">
    <property type="entry name" value="BLL3936 PROTEIN"/>
    <property type="match status" value="1"/>
</dbReference>
<evidence type="ECO:0000313" key="5">
    <source>
        <dbReference type="Proteomes" id="UP000092544"/>
    </source>
</evidence>
<feature type="transmembrane region" description="Helical" evidence="2">
    <location>
        <begin position="612"/>
        <end position="630"/>
    </location>
</feature>
<dbReference type="InterPro" id="IPR011853">
    <property type="entry name" value="TRAP_DctM-Dct_fused"/>
</dbReference>
<dbReference type="RefSeq" id="WP_067019078.1">
    <property type="nucleotide sequence ID" value="NZ_FLOB01000012.1"/>
</dbReference>
<dbReference type="Pfam" id="PF06808">
    <property type="entry name" value="DctM"/>
    <property type="match status" value="1"/>
</dbReference>
<organism evidence="4 5">
    <name type="scientific">Marinomonas spartinae</name>
    <dbReference type="NCBI Taxonomy" id="1792290"/>
    <lineage>
        <taxon>Bacteria</taxon>
        <taxon>Pseudomonadati</taxon>
        <taxon>Pseudomonadota</taxon>
        <taxon>Gammaproteobacteria</taxon>
        <taxon>Oceanospirillales</taxon>
        <taxon>Oceanospirillaceae</taxon>
        <taxon>Marinomonas</taxon>
    </lineage>
</organism>
<feature type="domain" description="TRAP C4-dicarboxylate transport system permease DctM subunit" evidence="3">
    <location>
        <begin position="122"/>
        <end position="557"/>
    </location>
</feature>
<evidence type="ECO:0000259" key="3">
    <source>
        <dbReference type="Pfam" id="PF06808"/>
    </source>
</evidence>
<feature type="transmembrane region" description="Helical" evidence="2">
    <location>
        <begin position="560"/>
        <end position="581"/>
    </location>
</feature>
<keyword evidence="2" id="KW-0812">Transmembrane</keyword>
<feature type="transmembrane region" description="Helical" evidence="2">
    <location>
        <begin position="536"/>
        <end position="554"/>
    </location>
</feature>
<feature type="transmembrane region" description="Helical" evidence="2">
    <location>
        <begin position="305"/>
        <end position="325"/>
    </location>
</feature>
<dbReference type="EMBL" id="FLOB01000012">
    <property type="protein sequence ID" value="SBS36253.1"/>
    <property type="molecule type" value="Genomic_DNA"/>
</dbReference>
<protein>
    <submittedName>
        <fullName evidence="4">Sialic acid TRAP transporter permease protein SiaT</fullName>
    </submittedName>
</protein>
<evidence type="ECO:0000313" key="4">
    <source>
        <dbReference type="EMBL" id="SBS36253.1"/>
    </source>
</evidence>
<keyword evidence="5" id="KW-1185">Reference proteome</keyword>
<dbReference type="GO" id="GO:0022857">
    <property type="term" value="F:transmembrane transporter activity"/>
    <property type="evidence" value="ECO:0007669"/>
    <property type="project" value="UniProtKB-UniRule"/>
</dbReference>
<dbReference type="Proteomes" id="UP000092544">
    <property type="component" value="Unassembled WGS sequence"/>
</dbReference>
<keyword evidence="1" id="KW-0997">Cell inner membrane</keyword>
<feature type="transmembrane region" description="Helical" evidence="2">
    <location>
        <begin position="351"/>
        <end position="367"/>
    </location>
</feature>
<feature type="transmembrane region" description="Helical" evidence="2">
    <location>
        <begin position="135"/>
        <end position="154"/>
    </location>
</feature>
<feature type="transmembrane region" description="Helical" evidence="2">
    <location>
        <begin position="24"/>
        <end position="45"/>
    </location>
</feature>
<feature type="transmembrane region" description="Helical" evidence="2">
    <location>
        <begin position="103"/>
        <end position="128"/>
    </location>
</feature>
<evidence type="ECO:0000256" key="1">
    <source>
        <dbReference type="RuleBase" id="RU369079"/>
    </source>
</evidence>
<sequence>MAKTTLKDLLFDTKTIGNKERTCLSILFSVIAVVVAGLVLYGAYYGGITALLLRSLFFSLVSASAMLFFALKYQQTWLRLGFYLFAVIALIPGPYLWHNYMDIIMRGAIAIPQDTWIFIGLICVVFLFVRMAVGWALIGLMTLALFYAYYGYLIPGKYGNGGFDISRLTSTLMLSTEGIYGIPMGVAVEYIFLFGLFGAILTKIGTGEVFVDLARGLTGRVQGGPGLSAALSSALLGSLNGSAVANVVTTGTFTIPLMKRVGYSAKLAGAIEAAASSAGQIMPPVMGAAAFLMAEIIGIPYSEVALAALIPALLYVLALMIAVRLEAGRLNLERDTEAGLKLLLRTLKKKSYLLLPLVVLIGLMVSGESPTQAAVMGILAGFFVSPWKAETRINIVDIIAACKETLINILPIVAAVASAGVIIGVLNLTGLGLMLSGLIISLGNGHLWAVLLLTAGASFVLGMGLPTSAAYLLLAVLVAPAMTQMGMAPLSAHMFIFYYGLVSAITPPVALAAYAASTISGADPTETAIESMRLGFVKLLVPFLFVTMPGILLIGSTSSIIAAIVIAALATSAMSIGFSGWLKNNLSWFIRGLYVIAAILIAWPQAATDFSPHIIGARLLGLVLFVILLCKAAKGQSSHPHESQLEKSTA</sequence>
<feature type="transmembrane region" description="Helical" evidence="2">
    <location>
        <begin position="409"/>
        <end position="440"/>
    </location>
</feature>
<keyword evidence="2" id="KW-1133">Transmembrane helix</keyword>
<feature type="transmembrane region" description="Helical" evidence="2">
    <location>
        <begin position="496"/>
        <end position="516"/>
    </location>
</feature>
<feature type="transmembrane region" description="Helical" evidence="2">
    <location>
        <begin position="178"/>
        <end position="201"/>
    </location>
</feature>
<dbReference type="OrthoDB" id="9759894at2"/>
<comment type="function">
    <text evidence="1">Part of the tripartite ATP-independent periplasmic (TRAP) transport system.</text>
</comment>
<dbReference type="NCBIfam" id="TIGR02123">
    <property type="entry name" value="TRAP_fused"/>
    <property type="match status" value="1"/>
</dbReference>